<evidence type="ECO:0000313" key="1">
    <source>
        <dbReference type="EMBL" id="MCX2937783.1"/>
    </source>
</evidence>
<proteinExistence type="predicted"/>
<gene>
    <name evidence="1" type="ORF">ORI27_13825</name>
</gene>
<dbReference type="EMBL" id="JAPJDO010000010">
    <property type="protein sequence ID" value="MCX2937783.1"/>
    <property type="molecule type" value="Genomic_DNA"/>
</dbReference>
<sequence length="116" mass="12688">MTGFSPAVLGTIGGRSGGVCEVCGANRATQKHHRRPRRAGGSKRDDTNLAANGLDACNYCHDVIEKNRALAYLVGWLLSDNQLPDQERVLRRGEYVLLDNDGDIQPDTNSFATQFI</sequence>
<protein>
    <recommendedName>
        <fullName evidence="3">HNH endonuclease</fullName>
    </recommendedName>
</protein>
<evidence type="ECO:0000313" key="2">
    <source>
        <dbReference type="Proteomes" id="UP001300745"/>
    </source>
</evidence>
<name>A0ABT3SF65_9MYCO</name>
<dbReference type="RefSeq" id="WP_265997441.1">
    <property type="nucleotide sequence ID" value="NZ_JAPJDN010000010.1"/>
</dbReference>
<comment type="caution">
    <text evidence="1">The sequence shown here is derived from an EMBL/GenBank/DDBJ whole genome shotgun (WGS) entry which is preliminary data.</text>
</comment>
<evidence type="ECO:0008006" key="3">
    <source>
        <dbReference type="Google" id="ProtNLM"/>
    </source>
</evidence>
<organism evidence="1 2">
    <name type="scientific">Mycobacterium pinniadriaticum</name>
    <dbReference type="NCBI Taxonomy" id="2994102"/>
    <lineage>
        <taxon>Bacteria</taxon>
        <taxon>Bacillati</taxon>
        <taxon>Actinomycetota</taxon>
        <taxon>Actinomycetes</taxon>
        <taxon>Mycobacteriales</taxon>
        <taxon>Mycobacteriaceae</taxon>
        <taxon>Mycobacterium</taxon>
    </lineage>
</organism>
<keyword evidence="2" id="KW-1185">Reference proteome</keyword>
<dbReference type="Proteomes" id="UP001300745">
    <property type="component" value="Unassembled WGS sequence"/>
</dbReference>
<accession>A0ABT3SF65</accession>
<reference evidence="1 2" key="1">
    <citation type="submission" date="2022-11" db="EMBL/GenBank/DDBJ databases">
        <title>Mycobacterium sp. nov.</title>
        <authorList>
            <person name="Papic B."/>
            <person name="Spicic S."/>
            <person name="Duvnjak S."/>
        </authorList>
    </citation>
    <scope>NUCLEOTIDE SEQUENCE [LARGE SCALE GENOMIC DNA]</scope>
    <source>
        <strain evidence="1 2">CVI_P4</strain>
    </source>
</reference>